<gene>
    <name evidence="1" type="ORF">CLIB1444_12S02498</name>
</gene>
<protein>
    <submittedName>
        <fullName evidence="1">Uncharacterized protein</fullName>
    </submittedName>
</protein>
<dbReference type="EMBL" id="CALSDN010000012">
    <property type="protein sequence ID" value="CAH6723022.1"/>
    <property type="molecule type" value="Genomic_DNA"/>
</dbReference>
<keyword evidence="2" id="KW-1185">Reference proteome</keyword>
<accession>A0ACA9YD88</accession>
<organism evidence="1 2">
    <name type="scientific">[Candida] jaroonii</name>
    <dbReference type="NCBI Taxonomy" id="467808"/>
    <lineage>
        <taxon>Eukaryota</taxon>
        <taxon>Fungi</taxon>
        <taxon>Dikarya</taxon>
        <taxon>Ascomycota</taxon>
        <taxon>Saccharomycotina</taxon>
        <taxon>Pichiomycetes</taxon>
        <taxon>Debaryomycetaceae</taxon>
        <taxon>Yamadazyma</taxon>
    </lineage>
</organism>
<evidence type="ECO:0000313" key="1">
    <source>
        <dbReference type="EMBL" id="CAH6723022.1"/>
    </source>
</evidence>
<evidence type="ECO:0000313" key="2">
    <source>
        <dbReference type="Proteomes" id="UP001152531"/>
    </source>
</evidence>
<reference evidence="1" key="1">
    <citation type="submission" date="2022-06" db="EMBL/GenBank/DDBJ databases">
        <authorList>
            <person name="Legras J.-L."/>
            <person name="Devillers H."/>
            <person name="Grondin C."/>
        </authorList>
    </citation>
    <scope>NUCLEOTIDE SEQUENCE</scope>
    <source>
        <strain evidence="1">CLIB 1444</strain>
    </source>
</reference>
<name>A0ACA9YD88_9ASCO</name>
<sequence>MILANTPNLLLPEYESSEDTFNESLINHEFGQEVNPNSNLYNEGSFENIHSNAFKYHHLSNANDAAVLENNQFHGDPYYPNAEVVPADPNSGRNYFNPYQSLSRQHSDPQPSSSTNSGQMVGFNEAAQENPKSENQSSPSMDPPTPQSQYLIKPPVLNTQTSVNSEFPNQSPVLDTFQGSNPSYFHQHQLSNTSNVSNNPIKSNLSFLSRQPGNTNYSEELKPSFHQRQSSVPYHFEQYAYHTSTTSITGQQSPVVGSLQQLPNQYQPPPKHVKPRIATTVWDDENTICYQVEAHGILVSRRQDTNFVNGTKLLNLAGMSRGKRDGILKSEKVKTVIKMGTMNLKGVWIPFERASEIARNEGLDELLFPLFVKDLKGYFEKRGSSLKNDGIPPPGDYAEFDS</sequence>
<comment type="caution">
    <text evidence="1">The sequence shown here is derived from an EMBL/GenBank/DDBJ whole genome shotgun (WGS) entry which is preliminary data.</text>
</comment>
<dbReference type="Proteomes" id="UP001152531">
    <property type="component" value="Unassembled WGS sequence"/>
</dbReference>
<proteinExistence type="predicted"/>